<keyword evidence="2" id="KW-1185">Reference proteome</keyword>
<accession>A0A8S0S8B8</accession>
<dbReference type="Gramene" id="OE9A064692T1">
    <property type="protein sequence ID" value="OE9A064692C1"/>
    <property type="gene ID" value="OE9A064692"/>
</dbReference>
<organism evidence="1 2">
    <name type="scientific">Olea europaea subsp. europaea</name>
    <dbReference type="NCBI Taxonomy" id="158383"/>
    <lineage>
        <taxon>Eukaryota</taxon>
        <taxon>Viridiplantae</taxon>
        <taxon>Streptophyta</taxon>
        <taxon>Embryophyta</taxon>
        <taxon>Tracheophyta</taxon>
        <taxon>Spermatophyta</taxon>
        <taxon>Magnoliopsida</taxon>
        <taxon>eudicotyledons</taxon>
        <taxon>Gunneridae</taxon>
        <taxon>Pentapetalae</taxon>
        <taxon>asterids</taxon>
        <taxon>lamiids</taxon>
        <taxon>Lamiales</taxon>
        <taxon>Oleaceae</taxon>
        <taxon>Oleeae</taxon>
        <taxon>Olea</taxon>
    </lineage>
</organism>
<dbReference type="Proteomes" id="UP000594638">
    <property type="component" value="Unassembled WGS sequence"/>
</dbReference>
<dbReference type="AlphaFoldDB" id="A0A8S0S8B8"/>
<protein>
    <submittedName>
        <fullName evidence="1">Uncharacterized protein</fullName>
    </submittedName>
</protein>
<reference evidence="1 2" key="1">
    <citation type="submission" date="2019-12" db="EMBL/GenBank/DDBJ databases">
        <authorList>
            <person name="Alioto T."/>
            <person name="Alioto T."/>
            <person name="Gomez Garrido J."/>
        </authorList>
    </citation>
    <scope>NUCLEOTIDE SEQUENCE [LARGE SCALE GENOMIC DNA]</scope>
</reference>
<proteinExistence type="predicted"/>
<name>A0A8S0S8B8_OLEEU</name>
<evidence type="ECO:0000313" key="1">
    <source>
        <dbReference type="EMBL" id="CAA2987486.1"/>
    </source>
</evidence>
<sequence>MFTQWIHSYRDQPSVSSSHHFSFSSLGGVLLDKKKFKQISKELTKWVKRFQRTYFFAPSGFLSTLFAQSYDLIYMVPKRNLLKTVIPRRL</sequence>
<comment type="caution">
    <text evidence="1">The sequence shown here is derived from an EMBL/GenBank/DDBJ whole genome shotgun (WGS) entry which is preliminary data.</text>
</comment>
<dbReference type="EMBL" id="CACTIH010003927">
    <property type="protein sequence ID" value="CAA2987486.1"/>
    <property type="molecule type" value="Genomic_DNA"/>
</dbReference>
<evidence type="ECO:0000313" key="2">
    <source>
        <dbReference type="Proteomes" id="UP000594638"/>
    </source>
</evidence>
<gene>
    <name evidence="1" type="ORF">OLEA9_A064692</name>
</gene>